<comment type="caution">
    <text evidence="1">The sequence shown here is derived from an EMBL/GenBank/DDBJ whole genome shotgun (WGS) entry which is preliminary data.</text>
</comment>
<name>A0A7J9ISI7_9ROSI</name>
<protein>
    <submittedName>
        <fullName evidence="1">Uncharacterized protein</fullName>
    </submittedName>
</protein>
<dbReference type="Proteomes" id="UP000593575">
    <property type="component" value="Unassembled WGS sequence"/>
</dbReference>
<sequence length="34" mass="4072">MMKRIVHITRKRPVNEEVQHENLLEEVGEQSNVQ</sequence>
<organism evidence="1 2">
    <name type="scientific">Gossypium armourianum</name>
    <dbReference type="NCBI Taxonomy" id="34283"/>
    <lineage>
        <taxon>Eukaryota</taxon>
        <taxon>Viridiplantae</taxon>
        <taxon>Streptophyta</taxon>
        <taxon>Embryophyta</taxon>
        <taxon>Tracheophyta</taxon>
        <taxon>Spermatophyta</taxon>
        <taxon>Magnoliopsida</taxon>
        <taxon>eudicotyledons</taxon>
        <taxon>Gunneridae</taxon>
        <taxon>Pentapetalae</taxon>
        <taxon>rosids</taxon>
        <taxon>malvids</taxon>
        <taxon>Malvales</taxon>
        <taxon>Malvaceae</taxon>
        <taxon>Malvoideae</taxon>
        <taxon>Gossypium</taxon>
    </lineage>
</organism>
<evidence type="ECO:0000313" key="1">
    <source>
        <dbReference type="EMBL" id="MBA0824748.1"/>
    </source>
</evidence>
<gene>
    <name evidence="1" type="ORF">Goarm_021393</name>
</gene>
<evidence type="ECO:0000313" key="2">
    <source>
        <dbReference type="Proteomes" id="UP000593575"/>
    </source>
</evidence>
<reference evidence="1 2" key="1">
    <citation type="journal article" date="2019" name="Genome Biol. Evol.">
        <title>Insights into the evolution of the New World diploid cottons (Gossypium, subgenus Houzingenia) based on genome sequencing.</title>
        <authorList>
            <person name="Grover C.E."/>
            <person name="Arick M.A. 2nd"/>
            <person name="Thrash A."/>
            <person name="Conover J.L."/>
            <person name="Sanders W.S."/>
            <person name="Peterson D.G."/>
            <person name="Frelichowski J.E."/>
            <person name="Scheffler J.A."/>
            <person name="Scheffler B.E."/>
            <person name="Wendel J.F."/>
        </authorList>
    </citation>
    <scope>NUCLEOTIDE SEQUENCE [LARGE SCALE GENOMIC DNA]</scope>
    <source>
        <strain evidence="1">6</strain>
        <tissue evidence="1">Leaf</tissue>
    </source>
</reference>
<proteinExistence type="predicted"/>
<accession>A0A7J9ISI7</accession>
<dbReference type="AlphaFoldDB" id="A0A7J9ISI7"/>
<dbReference type="EMBL" id="JABFAE010000003">
    <property type="protein sequence ID" value="MBA0824748.1"/>
    <property type="molecule type" value="Genomic_DNA"/>
</dbReference>
<feature type="non-terminal residue" evidence="1">
    <location>
        <position position="34"/>
    </location>
</feature>
<keyword evidence="2" id="KW-1185">Reference proteome</keyword>